<feature type="transmembrane region" description="Helical" evidence="1">
    <location>
        <begin position="36"/>
        <end position="54"/>
    </location>
</feature>
<proteinExistence type="predicted"/>
<dbReference type="PATRIC" id="fig|1357400.3.peg.345"/>
<sequence>MTTSTTKITPPLPSKRKIIQTLKAKKYILSANPTELPLILLILLILCLPLNLKAKSDFERLGDVLTLAPVGVLIVSVGIKDYEGALQLTAGSLLTQGIIEVVKRSFELAHKNGHSIAFAKRPCCDDYKGMPSGHAGGAFSAAGFVFYRYGWKPALPLIGLGILTDASRVYAHKHSIWQVLVGSAIGWGVAWGLTTRYKPRKLLITPEISTDIAGKGVYGLQVAYTW</sequence>
<comment type="caution">
    <text evidence="3">The sequence shown here is derived from an EMBL/GenBank/DDBJ whole genome shotgun (WGS) entry which is preliminary data.</text>
</comment>
<keyword evidence="1" id="KW-0472">Membrane</keyword>
<feature type="transmembrane region" description="Helical" evidence="1">
    <location>
        <begin position="175"/>
        <end position="193"/>
    </location>
</feature>
<keyword evidence="4" id="KW-1185">Reference proteome</keyword>
<dbReference type="Gene3D" id="1.20.144.10">
    <property type="entry name" value="Phosphatidic acid phosphatase type 2/haloperoxidase"/>
    <property type="match status" value="1"/>
</dbReference>
<dbReference type="RefSeq" id="WP_023926913.1">
    <property type="nucleotide sequence ID" value="NZ_KI669454.1"/>
</dbReference>
<dbReference type="OrthoDB" id="5321565at2"/>
<evidence type="ECO:0000313" key="3">
    <source>
        <dbReference type="EMBL" id="ETD24911.1"/>
    </source>
</evidence>
<dbReference type="HOGENOM" id="CLU_106650_0_0_7"/>
<gene>
    <name evidence="3" type="ORF">HMPREF2086_00245</name>
</gene>
<dbReference type="STRING" id="1357400.HMPREF2086_00245"/>
<dbReference type="EMBL" id="AZJI01000001">
    <property type="protein sequence ID" value="ETD24911.1"/>
    <property type="molecule type" value="Genomic_DNA"/>
</dbReference>
<keyword evidence="1" id="KW-1133">Transmembrane helix</keyword>
<evidence type="ECO:0000256" key="1">
    <source>
        <dbReference type="SAM" id="Phobius"/>
    </source>
</evidence>
<keyword evidence="1" id="KW-0812">Transmembrane</keyword>
<reference evidence="3 4" key="1">
    <citation type="journal article" date="2014" name="Genome Announc.">
        <title>Draft genome sequences of six enterohepatic helicobacter species isolated from humans and one from rhesus macaques.</title>
        <authorList>
            <person name="Shen Z."/>
            <person name="Sheh A."/>
            <person name="Young S.K."/>
            <person name="Abouelliel A."/>
            <person name="Ward D.V."/>
            <person name="Earl A.M."/>
            <person name="Fox J.G."/>
        </authorList>
    </citation>
    <scope>NUCLEOTIDE SEQUENCE [LARGE SCALE GENOMIC DNA]</scope>
    <source>
        <strain evidence="3 4">MIT 99-5501</strain>
    </source>
</reference>
<evidence type="ECO:0000313" key="4">
    <source>
        <dbReference type="Proteomes" id="UP000018731"/>
    </source>
</evidence>
<dbReference type="AlphaFoldDB" id="V8CDV3"/>
<dbReference type="Proteomes" id="UP000018731">
    <property type="component" value="Unassembled WGS sequence"/>
</dbReference>
<feature type="transmembrane region" description="Helical" evidence="1">
    <location>
        <begin position="61"/>
        <end position="79"/>
    </location>
</feature>
<dbReference type="SMART" id="SM00014">
    <property type="entry name" value="acidPPc"/>
    <property type="match status" value="1"/>
</dbReference>
<feature type="domain" description="Phosphatidic acid phosphatase type 2/haloperoxidase" evidence="2">
    <location>
        <begin position="83"/>
        <end position="194"/>
    </location>
</feature>
<dbReference type="InterPro" id="IPR036938">
    <property type="entry name" value="PAP2/HPO_sf"/>
</dbReference>
<protein>
    <recommendedName>
        <fullName evidence="2">Phosphatidic acid phosphatase type 2/haloperoxidase domain-containing protein</fullName>
    </recommendedName>
</protein>
<dbReference type="eggNOG" id="COG0671">
    <property type="taxonomic scope" value="Bacteria"/>
</dbReference>
<name>V8CDV3_9HELI</name>
<dbReference type="InterPro" id="IPR000326">
    <property type="entry name" value="PAP2/HPO"/>
</dbReference>
<dbReference type="PANTHER" id="PTHR14969:SF13">
    <property type="entry name" value="AT30094P"/>
    <property type="match status" value="1"/>
</dbReference>
<evidence type="ECO:0000259" key="2">
    <source>
        <dbReference type="SMART" id="SM00014"/>
    </source>
</evidence>
<organism evidence="3 4">
    <name type="scientific">Helicobacter macacae MIT 99-5501</name>
    <dbReference type="NCBI Taxonomy" id="1357400"/>
    <lineage>
        <taxon>Bacteria</taxon>
        <taxon>Pseudomonadati</taxon>
        <taxon>Campylobacterota</taxon>
        <taxon>Epsilonproteobacteria</taxon>
        <taxon>Campylobacterales</taxon>
        <taxon>Helicobacteraceae</taxon>
        <taxon>Helicobacter</taxon>
    </lineage>
</organism>
<dbReference type="CDD" id="cd03394">
    <property type="entry name" value="PAP2_like_5"/>
    <property type="match status" value="1"/>
</dbReference>
<dbReference type="SUPFAM" id="SSF48317">
    <property type="entry name" value="Acid phosphatase/Vanadium-dependent haloperoxidase"/>
    <property type="match status" value="1"/>
</dbReference>
<dbReference type="PANTHER" id="PTHR14969">
    <property type="entry name" value="SPHINGOSINE-1-PHOSPHATE PHOSPHOHYDROLASE"/>
    <property type="match status" value="1"/>
</dbReference>
<dbReference type="Pfam" id="PF01569">
    <property type="entry name" value="PAP2"/>
    <property type="match status" value="1"/>
</dbReference>
<accession>V8CDV3</accession>